<feature type="region of interest" description="Disordered" evidence="1">
    <location>
        <begin position="154"/>
        <end position="235"/>
    </location>
</feature>
<dbReference type="AlphaFoldDB" id="A0A7U2I0P2"/>
<dbReference type="EMBL" id="CP069027">
    <property type="protein sequence ID" value="QRC95037.1"/>
    <property type="molecule type" value="Genomic_DNA"/>
</dbReference>
<dbReference type="Proteomes" id="UP000663193">
    <property type="component" value="Chromosome 5"/>
</dbReference>
<keyword evidence="3" id="KW-1185">Reference proteome</keyword>
<feature type="region of interest" description="Disordered" evidence="1">
    <location>
        <begin position="115"/>
        <end position="141"/>
    </location>
</feature>
<dbReference type="InterPro" id="IPR007681">
    <property type="entry name" value="Mog1"/>
</dbReference>
<gene>
    <name evidence="2" type="ORF">JI435_027680</name>
</gene>
<feature type="compositionally biased region" description="Polar residues" evidence="1">
    <location>
        <begin position="457"/>
        <end position="467"/>
    </location>
</feature>
<evidence type="ECO:0000313" key="3">
    <source>
        <dbReference type="Proteomes" id="UP000663193"/>
    </source>
</evidence>
<protein>
    <recommendedName>
        <fullName evidence="4">NYN domain-containing protein</fullName>
    </recommendedName>
</protein>
<dbReference type="PANTHER" id="PTHR15837:SF5">
    <property type="entry name" value="NYN DOMAIN-CONTAINING PROTEIN"/>
    <property type="match status" value="1"/>
</dbReference>
<dbReference type="Gene3D" id="3.40.50.1010">
    <property type="entry name" value="5'-nuclease"/>
    <property type="match status" value="1"/>
</dbReference>
<feature type="region of interest" description="Disordered" evidence="1">
    <location>
        <begin position="456"/>
        <end position="476"/>
    </location>
</feature>
<organism evidence="2 3">
    <name type="scientific">Phaeosphaeria nodorum (strain SN15 / ATCC MYA-4574 / FGSC 10173)</name>
    <name type="common">Glume blotch fungus</name>
    <name type="synonym">Parastagonospora nodorum</name>
    <dbReference type="NCBI Taxonomy" id="321614"/>
    <lineage>
        <taxon>Eukaryota</taxon>
        <taxon>Fungi</taxon>
        <taxon>Dikarya</taxon>
        <taxon>Ascomycota</taxon>
        <taxon>Pezizomycotina</taxon>
        <taxon>Dothideomycetes</taxon>
        <taxon>Pleosporomycetidae</taxon>
        <taxon>Pleosporales</taxon>
        <taxon>Pleosporineae</taxon>
        <taxon>Phaeosphaeriaceae</taxon>
        <taxon>Parastagonospora</taxon>
    </lineage>
</organism>
<accession>A0A7U2I0P2</accession>
<feature type="compositionally biased region" description="Low complexity" evidence="1">
    <location>
        <begin position="215"/>
        <end position="235"/>
    </location>
</feature>
<evidence type="ECO:0000313" key="2">
    <source>
        <dbReference type="EMBL" id="QRC95037.1"/>
    </source>
</evidence>
<evidence type="ECO:0000256" key="1">
    <source>
        <dbReference type="SAM" id="MobiDB-lite"/>
    </source>
</evidence>
<dbReference type="PANTHER" id="PTHR15837">
    <property type="entry name" value="RAN GUANINE NUCLEOTIDE RELEASE FACTOR"/>
    <property type="match status" value="1"/>
</dbReference>
<proteinExistence type="predicted"/>
<evidence type="ECO:0008006" key="4">
    <source>
        <dbReference type="Google" id="ProtNLM"/>
    </source>
</evidence>
<name>A0A7U2I0P2_PHANO</name>
<sequence>MPSQPLDSAWNFSSVFELIGSDSTHDVISPTLRPSEPRSPAAALQDGGVGLGNFWKLYESLGMQTNVATPLPPLDESELSTSDDALLPSPIINAFQAPSSQAGPKEKEPTIVSTIIPQTPGTTKKQRRKARRAAEKASEENIDDIQKSLVALADSSTKDADVVNTSPTKPSRAMSNVGAKIRPASPAPEVSQAPRTPTPAQRPVLTRRLRSSALPVTPQAQAQQFPPRPTTQHATLAQHQTVPPFIPQLQPSQMVAPISSGLVPRTVRPVTVPRNCQHAPVQPHIPMTPSPAPFLHAYATPVKSAVTIRSQVDRHFHLFEKLLARFPEERKWLVSPKQMVNENTTAEGIHVFVDASNIMIGFKDMLRVKGVQSFDMSFDSLALLMERRRPVGKRCFVGSHREANPLPQVTRLIETSKAVGYECSVQEQVYIAREESSKKKFFNDVNRFGWQKAIQKRSGSGSDSETGTAVAPKTPSAPKWVEQGVDELLHLKMCQSMLDTETPSTMVLATGDGAEAEMSDGFLAHVERALRLGWKVELITWRQQTNGGYKRKAFRQKWGEQFSITELDDFLEDLIDTP</sequence>
<dbReference type="CDD" id="cd18724">
    <property type="entry name" value="PIN_LabA-like"/>
    <property type="match status" value="1"/>
</dbReference>
<dbReference type="OMA" id="IMIGFKD"/>
<reference evidence="3" key="1">
    <citation type="journal article" date="2021" name="BMC Genomics">
        <title>Chromosome-level genome assembly and manually-curated proteome of model necrotroph Parastagonospora nodorum Sn15 reveals a genome-wide trove of candidate effector homologs, and redundancy of virulence-related functions within an accessory chromosome.</title>
        <authorList>
            <person name="Bertazzoni S."/>
            <person name="Jones D.A.B."/>
            <person name="Phan H.T."/>
            <person name="Tan K.-C."/>
            <person name="Hane J.K."/>
        </authorList>
    </citation>
    <scope>NUCLEOTIDE SEQUENCE [LARGE SCALE GENOMIC DNA]</scope>
    <source>
        <strain evidence="3">SN15 / ATCC MYA-4574 / FGSC 10173)</strain>
    </source>
</reference>
<dbReference type="OrthoDB" id="5590473at2759"/>
<dbReference type="VEuPathDB" id="FungiDB:JI435_027680"/>